<feature type="transmembrane region" description="Helical" evidence="4">
    <location>
        <begin position="89"/>
        <end position="108"/>
    </location>
</feature>
<organism evidence="6 7">
    <name type="scientific">Rhizobium tubonense</name>
    <dbReference type="NCBI Taxonomy" id="484088"/>
    <lineage>
        <taxon>Bacteria</taxon>
        <taxon>Pseudomonadati</taxon>
        <taxon>Pseudomonadota</taxon>
        <taxon>Alphaproteobacteria</taxon>
        <taxon>Hyphomicrobiales</taxon>
        <taxon>Rhizobiaceae</taxon>
        <taxon>Rhizobium/Agrobacterium group</taxon>
        <taxon>Rhizobium</taxon>
    </lineage>
</organism>
<dbReference type="SMART" id="SM00342">
    <property type="entry name" value="HTH_ARAC"/>
    <property type="match status" value="1"/>
</dbReference>
<sequence length="344" mass="37424">MIFIPLPFVETLFFLTLLVQMTRRSEGSENRIFALLVAAYALQSVLIGLRWGYGLREVMPFQVVLAPFVASLTWIGFSSLARERVTRAGSWLWLHFLPMVVVCVLLFVERDAMGAAIIVIFLGYGAALLWLARLGPDGLVSSRLDGVLRSYRSLQITAFALIGSAVIDVIISLDFAWGSGAHAGEIVAAANVLALFVLGAAASVASSGSTPDNQVDASPDCPQTVAATQQDSEVAASLDSLMQARQLYKDAELNLGRIARRLNSPARAVSNAVNRIHGMSVSQYVNNYRIDEACRLLAATDEPVTQIVFESGFLSKSNFNREFLRVTGTSPTAWRQSQVQPQPQ</sequence>
<dbReference type="InterPro" id="IPR018060">
    <property type="entry name" value="HTH_AraC"/>
</dbReference>
<dbReference type="Proteomes" id="UP000248925">
    <property type="component" value="Unassembled WGS sequence"/>
</dbReference>
<evidence type="ECO:0000313" key="6">
    <source>
        <dbReference type="EMBL" id="PZM07673.1"/>
    </source>
</evidence>
<dbReference type="AlphaFoldDB" id="A0A2W4E5A7"/>
<dbReference type="SUPFAM" id="SSF46689">
    <property type="entry name" value="Homeodomain-like"/>
    <property type="match status" value="1"/>
</dbReference>
<evidence type="ECO:0000313" key="7">
    <source>
        <dbReference type="Proteomes" id="UP000248925"/>
    </source>
</evidence>
<dbReference type="InterPro" id="IPR009057">
    <property type="entry name" value="Homeodomain-like_sf"/>
</dbReference>
<keyword evidence="4" id="KW-1133">Transmembrane helix</keyword>
<gene>
    <name evidence="6" type="ORF">CPY51_31295</name>
</gene>
<dbReference type="PANTHER" id="PTHR43280:SF29">
    <property type="entry name" value="ARAC-FAMILY TRANSCRIPTIONAL REGULATOR"/>
    <property type="match status" value="1"/>
</dbReference>
<evidence type="ECO:0000259" key="5">
    <source>
        <dbReference type="PROSITE" id="PS01124"/>
    </source>
</evidence>
<evidence type="ECO:0000256" key="4">
    <source>
        <dbReference type="SAM" id="Phobius"/>
    </source>
</evidence>
<comment type="caution">
    <text evidence="6">The sequence shown here is derived from an EMBL/GenBank/DDBJ whole genome shotgun (WGS) entry which is preliminary data.</text>
</comment>
<dbReference type="GO" id="GO:0043565">
    <property type="term" value="F:sequence-specific DNA binding"/>
    <property type="evidence" value="ECO:0007669"/>
    <property type="project" value="InterPro"/>
</dbReference>
<feature type="transmembrane region" description="Helical" evidence="4">
    <location>
        <begin position="114"/>
        <end position="132"/>
    </location>
</feature>
<feature type="transmembrane region" description="Helical" evidence="4">
    <location>
        <begin position="183"/>
        <end position="205"/>
    </location>
</feature>
<evidence type="ECO:0000256" key="2">
    <source>
        <dbReference type="ARBA" id="ARBA00023125"/>
    </source>
</evidence>
<feature type="transmembrane region" description="Helical" evidence="4">
    <location>
        <begin position="6"/>
        <end position="21"/>
    </location>
</feature>
<dbReference type="PANTHER" id="PTHR43280">
    <property type="entry name" value="ARAC-FAMILY TRANSCRIPTIONAL REGULATOR"/>
    <property type="match status" value="1"/>
</dbReference>
<dbReference type="OrthoDB" id="345413at2"/>
<dbReference type="Pfam" id="PF12833">
    <property type="entry name" value="HTH_18"/>
    <property type="match status" value="1"/>
</dbReference>
<keyword evidence="1" id="KW-0805">Transcription regulation</keyword>
<protein>
    <submittedName>
        <fullName evidence="6">AraC family transcriptional regulator</fullName>
    </submittedName>
</protein>
<evidence type="ECO:0000256" key="1">
    <source>
        <dbReference type="ARBA" id="ARBA00023015"/>
    </source>
</evidence>
<dbReference type="PROSITE" id="PS01124">
    <property type="entry name" value="HTH_ARAC_FAMILY_2"/>
    <property type="match status" value="1"/>
</dbReference>
<proteinExistence type="predicted"/>
<accession>A0A2W4E5A7</accession>
<keyword evidence="4" id="KW-0812">Transmembrane</keyword>
<feature type="transmembrane region" description="Helical" evidence="4">
    <location>
        <begin position="59"/>
        <end position="77"/>
    </location>
</feature>
<dbReference type="RefSeq" id="WP_111164331.1">
    <property type="nucleotide sequence ID" value="NZ_PCDP01000082.1"/>
</dbReference>
<reference evidence="6 7" key="1">
    <citation type="journal article" date="2018" name="Sci. Rep.">
        <title>Rhizobium tumorigenes sp. nov., a novel plant tumorigenic bacterium isolated from cane gall tumors on thornless blackberry.</title>
        <authorList>
            <person name="Kuzmanovi N."/>
            <person name="Smalla K."/>
            <person name="Gronow S."/>
            <person name="PuBawska J."/>
        </authorList>
    </citation>
    <scope>NUCLEOTIDE SEQUENCE [LARGE SCALE GENOMIC DNA]</scope>
    <source>
        <strain evidence="6 7">CCBAU 85046</strain>
    </source>
</reference>
<keyword evidence="2" id="KW-0238">DNA-binding</keyword>
<keyword evidence="7" id="KW-1185">Reference proteome</keyword>
<dbReference type="EMBL" id="PCDP01000082">
    <property type="protein sequence ID" value="PZM07673.1"/>
    <property type="molecule type" value="Genomic_DNA"/>
</dbReference>
<feature type="transmembrane region" description="Helical" evidence="4">
    <location>
        <begin position="33"/>
        <end position="53"/>
    </location>
</feature>
<keyword evidence="4" id="KW-0472">Membrane</keyword>
<evidence type="ECO:0000256" key="3">
    <source>
        <dbReference type="ARBA" id="ARBA00023163"/>
    </source>
</evidence>
<dbReference type="Gene3D" id="1.10.10.60">
    <property type="entry name" value="Homeodomain-like"/>
    <property type="match status" value="1"/>
</dbReference>
<name>A0A2W4E5A7_9HYPH</name>
<keyword evidence="3" id="KW-0804">Transcription</keyword>
<feature type="domain" description="HTH araC/xylS-type" evidence="5">
    <location>
        <begin position="232"/>
        <end position="337"/>
    </location>
</feature>
<dbReference type="GO" id="GO:0003700">
    <property type="term" value="F:DNA-binding transcription factor activity"/>
    <property type="evidence" value="ECO:0007669"/>
    <property type="project" value="InterPro"/>
</dbReference>
<feature type="transmembrane region" description="Helical" evidence="4">
    <location>
        <begin position="153"/>
        <end position="177"/>
    </location>
</feature>